<protein>
    <submittedName>
        <fullName evidence="2">Uncharacterized protein</fullName>
    </submittedName>
</protein>
<gene>
    <name evidence="2" type="primary">Cnig_chr_II.g7018</name>
    <name evidence="2" type="ORF">B9Z55_007018</name>
</gene>
<dbReference type="EMBL" id="PDUG01000002">
    <property type="protein sequence ID" value="PIC47794.1"/>
    <property type="molecule type" value="Genomic_DNA"/>
</dbReference>
<dbReference type="AlphaFoldDB" id="A0A2G5V7J8"/>
<feature type="transmembrane region" description="Helical" evidence="1">
    <location>
        <begin position="76"/>
        <end position="99"/>
    </location>
</feature>
<proteinExistence type="predicted"/>
<keyword evidence="1" id="KW-0472">Membrane</keyword>
<organism evidence="2 3">
    <name type="scientific">Caenorhabditis nigoni</name>
    <dbReference type="NCBI Taxonomy" id="1611254"/>
    <lineage>
        <taxon>Eukaryota</taxon>
        <taxon>Metazoa</taxon>
        <taxon>Ecdysozoa</taxon>
        <taxon>Nematoda</taxon>
        <taxon>Chromadorea</taxon>
        <taxon>Rhabditida</taxon>
        <taxon>Rhabditina</taxon>
        <taxon>Rhabditomorpha</taxon>
        <taxon>Rhabditoidea</taxon>
        <taxon>Rhabditidae</taxon>
        <taxon>Peloderinae</taxon>
        <taxon>Caenorhabditis</taxon>
    </lineage>
</organism>
<keyword evidence="1" id="KW-1133">Transmembrane helix</keyword>
<dbReference type="Proteomes" id="UP000230233">
    <property type="component" value="Chromosome II"/>
</dbReference>
<sequence length="120" mass="13940">MSMQLITLLGNFKRPNYIITLHKKRVICTNHHRNAQWLDIDKQPVDIIKQEFHRKTVSIKRDIPFASGMGAGRMMVIFNSLIISYTISCYAQVMVLAQLRETRKTKMHKDLVANLAQRLS</sequence>
<accession>A0A2G5V7J8</accession>
<keyword evidence="3" id="KW-1185">Reference proteome</keyword>
<evidence type="ECO:0000313" key="3">
    <source>
        <dbReference type="Proteomes" id="UP000230233"/>
    </source>
</evidence>
<reference evidence="3" key="1">
    <citation type="submission" date="2017-10" db="EMBL/GenBank/DDBJ databases">
        <title>Rapid genome shrinkage in a self-fertile nematode reveals novel sperm competition proteins.</title>
        <authorList>
            <person name="Yin D."/>
            <person name="Schwarz E.M."/>
            <person name="Thomas C.G."/>
            <person name="Felde R.L."/>
            <person name="Korf I.F."/>
            <person name="Cutter A.D."/>
            <person name="Schartner C.M."/>
            <person name="Ralston E.J."/>
            <person name="Meyer B.J."/>
            <person name="Haag E.S."/>
        </authorList>
    </citation>
    <scope>NUCLEOTIDE SEQUENCE [LARGE SCALE GENOMIC DNA]</scope>
    <source>
        <strain evidence="3">JU1422</strain>
    </source>
</reference>
<name>A0A2G5V7J8_9PELO</name>
<evidence type="ECO:0000256" key="1">
    <source>
        <dbReference type="SAM" id="Phobius"/>
    </source>
</evidence>
<evidence type="ECO:0000313" key="2">
    <source>
        <dbReference type="EMBL" id="PIC47794.1"/>
    </source>
</evidence>
<keyword evidence="1" id="KW-0812">Transmembrane</keyword>
<comment type="caution">
    <text evidence="2">The sequence shown here is derived from an EMBL/GenBank/DDBJ whole genome shotgun (WGS) entry which is preliminary data.</text>
</comment>